<dbReference type="AlphaFoldDB" id="A0A183ETH5"/>
<proteinExistence type="predicted"/>
<gene>
    <name evidence="1" type="ORF">GPUH_LOCUS24266</name>
</gene>
<dbReference type="WBParaSite" id="GPUH_0002429601-mRNA-1">
    <property type="protein sequence ID" value="GPUH_0002429601-mRNA-1"/>
    <property type="gene ID" value="GPUH_0002429601"/>
</dbReference>
<accession>A0A183ETH5</accession>
<dbReference type="OrthoDB" id="5803885at2759"/>
<protein>
    <submittedName>
        <fullName evidence="1 3">Uncharacterized protein</fullName>
    </submittedName>
</protein>
<organism evidence="3">
    <name type="scientific">Gongylonema pulchrum</name>
    <dbReference type="NCBI Taxonomy" id="637853"/>
    <lineage>
        <taxon>Eukaryota</taxon>
        <taxon>Metazoa</taxon>
        <taxon>Ecdysozoa</taxon>
        <taxon>Nematoda</taxon>
        <taxon>Chromadorea</taxon>
        <taxon>Rhabditida</taxon>
        <taxon>Spirurina</taxon>
        <taxon>Spiruromorpha</taxon>
        <taxon>Spiruroidea</taxon>
        <taxon>Gongylonematidae</taxon>
        <taxon>Gongylonema</taxon>
    </lineage>
</organism>
<reference evidence="3" key="1">
    <citation type="submission" date="2016-06" db="UniProtKB">
        <authorList>
            <consortium name="WormBaseParasite"/>
        </authorList>
    </citation>
    <scope>IDENTIFICATION</scope>
</reference>
<sequence length="118" mass="13414">MDGCCWNTDLVTQRLISNLFSLLYVARYTTQSICFQCSDLNIEVHYGAFFVNPRILQEDDAGDGSEPPRCDSPENARIKICRDPCFILNVTTQEISTSRMLPFGTFFICSLLTSVLDW</sequence>
<evidence type="ECO:0000313" key="2">
    <source>
        <dbReference type="Proteomes" id="UP000271098"/>
    </source>
</evidence>
<name>A0A183ETH5_9BILA</name>
<dbReference type="Proteomes" id="UP000271098">
    <property type="component" value="Unassembled WGS sequence"/>
</dbReference>
<dbReference type="EMBL" id="UYRT01100587">
    <property type="protein sequence ID" value="VDN42616.1"/>
    <property type="molecule type" value="Genomic_DNA"/>
</dbReference>
<evidence type="ECO:0000313" key="3">
    <source>
        <dbReference type="WBParaSite" id="GPUH_0002429601-mRNA-1"/>
    </source>
</evidence>
<evidence type="ECO:0000313" key="1">
    <source>
        <dbReference type="EMBL" id="VDN42616.1"/>
    </source>
</evidence>
<keyword evidence="2" id="KW-1185">Reference proteome</keyword>
<reference evidence="1 2" key="2">
    <citation type="submission" date="2018-11" db="EMBL/GenBank/DDBJ databases">
        <authorList>
            <consortium name="Pathogen Informatics"/>
        </authorList>
    </citation>
    <scope>NUCLEOTIDE SEQUENCE [LARGE SCALE GENOMIC DNA]</scope>
</reference>